<dbReference type="EMBL" id="PFPL01000030">
    <property type="protein sequence ID" value="PIZ96265.1"/>
    <property type="molecule type" value="Genomic_DNA"/>
</dbReference>
<accession>A0A2M7VB57</accession>
<dbReference type="AlphaFoldDB" id="A0A2M7VB57"/>
<evidence type="ECO:0000313" key="2">
    <source>
        <dbReference type="EMBL" id="PIZ96265.1"/>
    </source>
</evidence>
<reference evidence="3" key="1">
    <citation type="submission" date="2017-09" db="EMBL/GenBank/DDBJ databases">
        <title>Depth-based differentiation of microbial function through sediment-hosted aquifers and enrichment of novel symbionts in the deep terrestrial subsurface.</title>
        <authorList>
            <person name="Probst A.J."/>
            <person name="Ladd B."/>
            <person name="Jarett J.K."/>
            <person name="Geller-Mcgrath D.E."/>
            <person name="Sieber C.M.K."/>
            <person name="Emerson J.B."/>
            <person name="Anantharaman K."/>
            <person name="Thomas B.C."/>
            <person name="Malmstrom R."/>
            <person name="Stieglmeier M."/>
            <person name="Klingl A."/>
            <person name="Woyke T."/>
            <person name="Ryan C.M."/>
            <person name="Banfield J.F."/>
        </authorList>
    </citation>
    <scope>NUCLEOTIDE SEQUENCE [LARGE SCALE GENOMIC DNA]</scope>
</reference>
<evidence type="ECO:0000313" key="3">
    <source>
        <dbReference type="Proteomes" id="UP000231453"/>
    </source>
</evidence>
<feature type="transmembrane region" description="Helical" evidence="1">
    <location>
        <begin position="20"/>
        <end position="42"/>
    </location>
</feature>
<dbReference type="Pfam" id="PF09527">
    <property type="entry name" value="ATPase_gene1"/>
    <property type="match status" value="1"/>
</dbReference>
<gene>
    <name evidence="2" type="ORF">COX80_01645</name>
</gene>
<proteinExistence type="predicted"/>
<name>A0A2M7VB57_9BACT</name>
<keyword evidence="1" id="KW-0812">Transmembrane</keyword>
<comment type="caution">
    <text evidence="2">The sequence shown here is derived from an EMBL/GenBank/DDBJ whole genome shotgun (WGS) entry which is preliminary data.</text>
</comment>
<feature type="transmembrane region" description="Helical" evidence="1">
    <location>
        <begin position="48"/>
        <end position="69"/>
    </location>
</feature>
<evidence type="ECO:0000256" key="1">
    <source>
        <dbReference type="SAM" id="Phobius"/>
    </source>
</evidence>
<organism evidence="2 3">
    <name type="scientific">Candidatus Magasanikbacteria bacterium CG_4_10_14_0_2_um_filter_33_14</name>
    <dbReference type="NCBI Taxonomy" id="1974636"/>
    <lineage>
        <taxon>Bacteria</taxon>
        <taxon>Candidatus Magasanikiibacteriota</taxon>
    </lineage>
</organism>
<keyword evidence="1" id="KW-1133">Transmembrane helix</keyword>
<dbReference type="InterPro" id="IPR032820">
    <property type="entry name" value="ATPase_put"/>
</dbReference>
<evidence type="ECO:0008006" key="4">
    <source>
        <dbReference type="Google" id="ProtNLM"/>
    </source>
</evidence>
<keyword evidence="1" id="KW-0472">Membrane</keyword>
<protein>
    <recommendedName>
        <fullName evidence="4">AtpZ/AtpI family protein</fullName>
    </recommendedName>
</protein>
<dbReference type="Proteomes" id="UP000231453">
    <property type="component" value="Unassembled WGS sequence"/>
</dbReference>
<sequence>MPLLSQDPKDKKYMMLGLRIVGDFGAIIAVPIIVFVLIGQWLEGKYGYAPWFTVGAFILAAFLSTKMIYKKAKQYGEEYKKLDKDVVNNKKEKDEKES</sequence>